<dbReference type="Proteomes" id="UP001169063">
    <property type="component" value="Unassembled WGS sequence"/>
</dbReference>
<name>A0ABT8SJ59_9CAUL</name>
<proteinExistence type="predicted"/>
<evidence type="ECO:0000313" key="1">
    <source>
        <dbReference type="EMBL" id="MDO1558613.1"/>
    </source>
</evidence>
<protein>
    <submittedName>
        <fullName evidence="1">DOMON-like domain-containing protein</fullName>
    </submittedName>
</protein>
<keyword evidence="2" id="KW-1185">Reference proteome</keyword>
<gene>
    <name evidence="1" type="ORF">Q0812_04120</name>
</gene>
<dbReference type="EMBL" id="JAUKTR010000001">
    <property type="protein sequence ID" value="MDO1558613.1"/>
    <property type="molecule type" value="Genomic_DNA"/>
</dbReference>
<comment type="caution">
    <text evidence="1">The sequence shown here is derived from an EMBL/GenBank/DDBJ whole genome shotgun (WGS) entry which is preliminary data.</text>
</comment>
<dbReference type="CDD" id="cd09627">
    <property type="entry name" value="DOMON_murB_like"/>
    <property type="match status" value="1"/>
</dbReference>
<dbReference type="RefSeq" id="WP_302109019.1">
    <property type="nucleotide sequence ID" value="NZ_JAUKTR010000001.1"/>
</dbReference>
<accession>A0ABT8SJ59</accession>
<sequence length="175" mass="19469">MKARTASTKTVKLRPFSVGGSPRVQLEVWIERQGDRLWLRYLAEGEVDRVDWPAPAGNQRADELWRHTCFEAFVRTPDGYREFNLSPSGHWASYRFDGYRSGMALADEIVDILGLNGAGDMVALEAAIDLPSGADRLGLSAVIEDVDGGISYWALAHPSDKPDFHHPDSFILELP</sequence>
<organism evidence="1 2">
    <name type="scientific">Peiella sedimenti</name>
    <dbReference type="NCBI Taxonomy" id="3061083"/>
    <lineage>
        <taxon>Bacteria</taxon>
        <taxon>Pseudomonadati</taxon>
        <taxon>Pseudomonadota</taxon>
        <taxon>Alphaproteobacteria</taxon>
        <taxon>Caulobacterales</taxon>
        <taxon>Caulobacteraceae</taxon>
        <taxon>Peiella</taxon>
    </lineage>
</organism>
<reference evidence="1" key="1">
    <citation type="submission" date="2023-07" db="EMBL/GenBank/DDBJ databases">
        <title>Brevundimonas soil sp. nov., isolated from the soil of chemical plant.</title>
        <authorList>
            <person name="Wu N."/>
        </authorList>
    </citation>
    <scope>NUCLEOTIDE SEQUENCE</scope>
    <source>
        <strain evidence="1">XZ-24</strain>
    </source>
</reference>
<evidence type="ECO:0000313" key="2">
    <source>
        <dbReference type="Proteomes" id="UP001169063"/>
    </source>
</evidence>